<feature type="coiled-coil region" evidence="1">
    <location>
        <begin position="162"/>
        <end position="235"/>
    </location>
</feature>
<organism evidence="2 3">
    <name type="scientific">Phyllotreta striolata</name>
    <name type="common">Striped flea beetle</name>
    <name type="synonym">Crioceris striolata</name>
    <dbReference type="NCBI Taxonomy" id="444603"/>
    <lineage>
        <taxon>Eukaryota</taxon>
        <taxon>Metazoa</taxon>
        <taxon>Ecdysozoa</taxon>
        <taxon>Arthropoda</taxon>
        <taxon>Hexapoda</taxon>
        <taxon>Insecta</taxon>
        <taxon>Pterygota</taxon>
        <taxon>Neoptera</taxon>
        <taxon>Endopterygota</taxon>
        <taxon>Coleoptera</taxon>
        <taxon>Polyphaga</taxon>
        <taxon>Cucujiformia</taxon>
        <taxon>Chrysomeloidea</taxon>
        <taxon>Chrysomelidae</taxon>
        <taxon>Galerucinae</taxon>
        <taxon>Alticini</taxon>
        <taxon>Phyllotreta</taxon>
    </lineage>
</organism>
<protein>
    <submittedName>
        <fullName evidence="2">Uncharacterized protein</fullName>
    </submittedName>
</protein>
<dbReference type="EMBL" id="OU900095">
    <property type="protein sequence ID" value="CAG9859102.1"/>
    <property type="molecule type" value="Genomic_DNA"/>
</dbReference>
<accession>A0A9N9XLW5</accession>
<dbReference type="AlphaFoldDB" id="A0A9N9XLW5"/>
<name>A0A9N9XLW5_PHYSR</name>
<sequence>MSHRRNTLEDSETSSKLLEDADASMEKLTIKGRIKPAKPMIKEPVIPVRKTAGLFPKYFSRIKKVVDYTYNADEEWKPFRTVPCKKSKKKRGYLDGKTKMNNRLYVETPQHRILTVLEHDKGYNKIVEGRPIRGEFSIRDYIQNIRDSLTTKILIDYRRNDVDALRKKLNEESKIIQKVSEDLKVYSKVFDRILSEDHSSSSSLINESNEKQRNYDKLREECANWKKKFNSMKAALYHSEVKWDRTNACRRFLSYISPLHWKKTHDDRMSVLDSMEEEILLYTEEQNDYKSERVLDESIEHMQKVCLDLEPPRLYFNEPEELINLFKYMEYQNMNYLLHVEEVGAPLEKIHINMENAALSFDQKIFSIKHSINELTEIIEWEENSAQNFRKMINSVIHNEFKKLIKSKEVLDLYVFVEDVYESIGSSEVIDRNILTMMESIERQYRKEKLSLDKVPCEMAKLLESKYNIESKKLIESASLAQKQHLEFEMALKSLRKAYQAPFKKRQTRELKGRSKVAVCRKLKLMPARHLTAQESDYLEYFTDFCEYTDDPFEYVENSMVEINDITNETI</sequence>
<reference evidence="2" key="1">
    <citation type="submission" date="2022-01" db="EMBL/GenBank/DDBJ databases">
        <authorList>
            <person name="King R."/>
        </authorList>
    </citation>
    <scope>NUCLEOTIDE SEQUENCE</scope>
</reference>
<keyword evidence="3" id="KW-1185">Reference proteome</keyword>
<evidence type="ECO:0000313" key="2">
    <source>
        <dbReference type="EMBL" id="CAG9859102.1"/>
    </source>
</evidence>
<dbReference type="PANTHER" id="PTHR21683:SF3">
    <property type="entry name" value="CILIA AND FLAGELLA ASSOCIATED PROTEIN 100"/>
    <property type="match status" value="1"/>
</dbReference>
<dbReference type="InterPro" id="IPR051147">
    <property type="entry name" value="CFAP_domain-containing"/>
</dbReference>
<proteinExistence type="predicted"/>
<keyword evidence="1" id="KW-0175">Coiled coil</keyword>
<dbReference type="PANTHER" id="PTHR21683">
    <property type="entry name" value="COILED-COIL DOMAIN-CONTAINING PROTEIN 42 LIKE-2-LIKE-RELATED"/>
    <property type="match status" value="1"/>
</dbReference>
<dbReference type="Proteomes" id="UP001153712">
    <property type="component" value="Chromosome 2"/>
</dbReference>
<dbReference type="OrthoDB" id="10264063at2759"/>
<gene>
    <name evidence="2" type="ORF">PHYEVI_LOCUS5478</name>
</gene>
<evidence type="ECO:0000256" key="1">
    <source>
        <dbReference type="SAM" id="Coils"/>
    </source>
</evidence>
<evidence type="ECO:0000313" key="3">
    <source>
        <dbReference type="Proteomes" id="UP001153712"/>
    </source>
</evidence>